<evidence type="ECO:0000313" key="5">
    <source>
        <dbReference type="EMBL" id="KEA61846.1"/>
    </source>
</evidence>
<organism evidence="5 6">
    <name type="scientific">Marinobacterium lacunae</name>
    <dbReference type="NCBI Taxonomy" id="1232683"/>
    <lineage>
        <taxon>Bacteria</taxon>
        <taxon>Pseudomonadati</taxon>
        <taxon>Pseudomonadota</taxon>
        <taxon>Gammaproteobacteria</taxon>
        <taxon>Oceanospirillales</taxon>
        <taxon>Oceanospirillaceae</taxon>
        <taxon>Marinobacterium</taxon>
    </lineage>
</organism>
<feature type="domain" description="HTH cro/C1-type" evidence="4">
    <location>
        <begin position="45"/>
        <end position="89"/>
    </location>
</feature>
<dbReference type="InterPro" id="IPR052359">
    <property type="entry name" value="HTH-type_reg/antitoxin"/>
</dbReference>
<dbReference type="AlphaFoldDB" id="A0A081FTJ1"/>
<name>A0A081FTJ1_9GAMM</name>
<keyword evidence="6" id="KW-1185">Reference proteome</keyword>
<dbReference type="SUPFAM" id="SSF47413">
    <property type="entry name" value="lambda repressor-like DNA-binding domains"/>
    <property type="match status" value="1"/>
</dbReference>
<dbReference type="Gene3D" id="1.10.260.40">
    <property type="entry name" value="lambda repressor-like DNA-binding domains"/>
    <property type="match status" value="1"/>
</dbReference>
<dbReference type="InterPro" id="IPR010982">
    <property type="entry name" value="Lambda_DNA-bd_dom_sf"/>
</dbReference>
<keyword evidence="1" id="KW-0805">Transcription regulation</keyword>
<gene>
    <name evidence="5" type="ORF">ADIMK_3993</name>
</gene>
<dbReference type="STRING" id="1232683.ADIMK_3993"/>
<proteinExistence type="predicted"/>
<evidence type="ECO:0000259" key="4">
    <source>
        <dbReference type="PROSITE" id="PS50943"/>
    </source>
</evidence>
<dbReference type="Pfam" id="PF01381">
    <property type="entry name" value="HTH_3"/>
    <property type="match status" value="1"/>
</dbReference>
<dbReference type="PATRIC" id="fig|1232683.4.peg.3930"/>
<dbReference type="GO" id="GO:0003677">
    <property type="term" value="F:DNA binding"/>
    <property type="evidence" value="ECO:0007669"/>
    <property type="project" value="UniProtKB-KW"/>
</dbReference>
<dbReference type="EMBL" id="JMQN01000059">
    <property type="protein sequence ID" value="KEA61846.1"/>
    <property type="molecule type" value="Genomic_DNA"/>
</dbReference>
<dbReference type="Proteomes" id="UP000028252">
    <property type="component" value="Unassembled WGS sequence"/>
</dbReference>
<dbReference type="PROSITE" id="PS50943">
    <property type="entry name" value="HTH_CROC1"/>
    <property type="match status" value="1"/>
</dbReference>
<evidence type="ECO:0000313" key="6">
    <source>
        <dbReference type="Proteomes" id="UP000028252"/>
    </source>
</evidence>
<dbReference type="InterPro" id="IPR001387">
    <property type="entry name" value="Cro/C1-type_HTH"/>
</dbReference>
<dbReference type="CDD" id="cd00093">
    <property type="entry name" value="HTH_XRE"/>
    <property type="match status" value="1"/>
</dbReference>
<evidence type="ECO:0000256" key="3">
    <source>
        <dbReference type="ARBA" id="ARBA00023163"/>
    </source>
</evidence>
<evidence type="ECO:0000256" key="1">
    <source>
        <dbReference type="ARBA" id="ARBA00023015"/>
    </source>
</evidence>
<reference evidence="5 6" key="1">
    <citation type="submission" date="2014-04" db="EMBL/GenBank/DDBJ databases">
        <title>Marinobacterium kochiensis sp. nov., isolated from sediment sample collected from Kochi backwaters in Kerala, India.</title>
        <authorList>
            <person name="Singh A."/>
            <person name="Pinnaka A.K."/>
        </authorList>
    </citation>
    <scope>NUCLEOTIDE SEQUENCE [LARGE SCALE GENOMIC DNA]</scope>
    <source>
        <strain evidence="5 6">AK27</strain>
    </source>
</reference>
<protein>
    <submittedName>
        <fullName evidence="5">DNA-binding protein</fullName>
    </submittedName>
</protein>
<dbReference type="PANTHER" id="PTHR36511">
    <property type="entry name" value="MERR FAMILY BACTERIAL REGULATORY PROTEIN"/>
    <property type="match status" value="1"/>
</dbReference>
<dbReference type="eggNOG" id="COG2944">
    <property type="taxonomic scope" value="Bacteria"/>
</dbReference>
<dbReference type="SMART" id="SM00530">
    <property type="entry name" value="HTH_XRE"/>
    <property type="match status" value="1"/>
</dbReference>
<sequence>MSKILKSVRRDFAALHEAELASAASLQQLDQQLKLHVEPLSPVEIKGIRKSTGLSRETFALYLNVSTSTVGKWERGEHQPSGAALKLLSLVREKGVETLNIGLFVGERFEGEQVTEDSMNQRDEPEDQKH</sequence>
<comment type="caution">
    <text evidence="5">The sequence shown here is derived from an EMBL/GenBank/DDBJ whole genome shotgun (WGS) entry which is preliminary data.</text>
</comment>
<keyword evidence="2 5" id="KW-0238">DNA-binding</keyword>
<accession>A0A081FTJ1</accession>
<evidence type="ECO:0000256" key="2">
    <source>
        <dbReference type="ARBA" id="ARBA00023125"/>
    </source>
</evidence>
<dbReference type="RefSeq" id="WP_051693168.1">
    <property type="nucleotide sequence ID" value="NZ_JMQN01000059.1"/>
</dbReference>
<keyword evidence="3" id="KW-0804">Transcription</keyword>
<dbReference type="PANTHER" id="PTHR36511:SF3">
    <property type="entry name" value="ANTITOXIN HIGA-2"/>
    <property type="match status" value="1"/>
</dbReference>